<keyword evidence="5" id="KW-0808">Transferase</keyword>
<evidence type="ECO:0000256" key="2">
    <source>
        <dbReference type="ARBA" id="ARBA00010912"/>
    </source>
</evidence>
<feature type="signal peptide" evidence="11">
    <location>
        <begin position="1"/>
        <end position="25"/>
    </location>
</feature>
<evidence type="ECO:0000256" key="10">
    <source>
        <dbReference type="SAM" id="MobiDB-lite"/>
    </source>
</evidence>
<keyword evidence="11" id="KW-0732">Signal</keyword>
<reference evidence="13" key="1">
    <citation type="submission" date="2013-12" db="EMBL/GenBank/DDBJ databases">
        <authorList>
            <person name="Aslett M."/>
        </authorList>
    </citation>
    <scope>NUCLEOTIDE SEQUENCE [LARGE SCALE GENOMIC DNA]</scope>
    <source>
        <strain evidence="13">Lindley</strain>
    </source>
</reference>
<dbReference type="Gene3D" id="3.30.460.10">
    <property type="entry name" value="Beta Polymerase, domain 2"/>
    <property type="match status" value="1"/>
</dbReference>
<dbReference type="InterPro" id="IPR007012">
    <property type="entry name" value="PolA_pol_cen_dom"/>
</dbReference>
<comment type="similarity">
    <text evidence="2">Belongs to the poly(A) polymerase family.</text>
</comment>
<protein>
    <recommendedName>
        <fullName evidence="3">polynucleotide adenylyltransferase</fullName>
        <ecNumber evidence="3">2.7.7.19</ecNumber>
    </recommendedName>
</protein>
<evidence type="ECO:0000256" key="5">
    <source>
        <dbReference type="ARBA" id="ARBA00022679"/>
    </source>
</evidence>
<comment type="catalytic activity">
    <reaction evidence="9">
        <text>RNA(n) + ATP = RNA(n)-3'-adenine ribonucleotide + diphosphate</text>
        <dbReference type="Rhea" id="RHEA:11332"/>
        <dbReference type="Rhea" id="RHEA-COMP:14527"/>
        <dbReference type="Rhea" id="RHEA-COMP:17347"/>
        <dbReference type="ChEBI" id="CHEBI:30616"/>
        <dbReference type="ChEBI" id="CHEBI:33019"/>
        <dbReference type="ChEBI" id="CHEBI:140395"/>
        <dbReference type="ChEBI" id="CHEBI:173115"/>
        <dbReference type="EC" id="2.7.7.19"/>
    </reaction>
</comment>
<dbReference type="SUPFAM" id="SSF81301">
    <property type="entry name" value="Nucleotidyltransferase"/>
    <property type="match status" value="1"/>
</dbReference>
<organism evidence="13 14">
    <name type="scientific">Globodera pallida</name>
    <name type="common">Potato cyst nematode worm</name>
    <name type="synonym">Heterodera pallida</name>
    <dbReference type="NCBI Taxonomy" id="36090"/>
    <lineage>
        <taxon>Eukaryota</taxon>
        <taxon>Metazoa</taxon>
        <taxon>Ecdysozoa</taxon>
        <taxon>Nematoda</taxon>
        <taxon>Chromadorea</taxon>
        <taxon>Rhabditida</taxon>
        <taxon>Tylenchina</taxon>
        <taxon>Tylenchomorpha</taxon>
        <taxon>Tylenchoidea</taxon>
        <taxon>Heteroderidae</taxon>
        <taxon>Heteroderinae</taxon>
        <taxon>Globodera</taxon>
    </lineage>
</organism>
<feature type="region of interest" description="Disordered" evidence="10">
    <location>
        <begin position="447"/>
        <end position="477"/>
    </location>
</feature>
<dbReference type="EC" id="2.7.7.19" evidence="3"/>
<reference evidence="13" key="2">
    <citation type="submission" date="2014-05" db="EMBL/GenBank/DDBJ databases">
        <title>The genome and life-stage specific transcriptomes of Globodera pallida elucidate key aspects of plant parasitism by a cyst nematode.</title>
        <authorList>
            <person name="Cotton J.A."/>
            <person name="Lilley C.J."/>
            <person name="Jones L.M."/>
            <person name="Kikuchi T."/>
            <person name="Reid A.J."/>
            <person name="Thorpe P."/>
            <person name="Tsai I.J."/>
            <person name="Beasley H."/>
            <person name="Blok V."/>
            <person name="Cock P.J.A."/>
            <person name="Van den Akker S.E."/>
            <person name="Holroyd N."/>
            <person name="Hunt M."/>
            <person name="Mantelin S."/>
            <person name="Naghra H."/>
            <person name="Pain A."/>
            <person name="Palomares-Rius J.E."/>
            <person name="Zarowiecki M."/>
            <person name="Berriman M."/>
            <person name="Jones J.T."/>
            <person name="Urwin P.E."/>
        </authorList>
    </citation>
    <scope>NUCLEOTIDE SEQUENCE [LARGE SCALE GENOMIC DNA]</scope>
    <source>
        <strain evidence="13">Lindley</strain>
    </source>
</reference>
<dbReference type="PANTHER" id="PTHR10682">
    <property type="entry name" value="POLY A POLYMERASE"/>
    <property type="match status" value="1"/>
</dbReference>
<keyword evidence="6" id="KW-0547">Nucleotide-binding</keyword>
<evidence type="ECO:0000256" key="6">
    <source>
        <dbReference type="ARBA" id="ARBA00022741"/>
    </source>
</evidence>
<keyword evidence="7" id="KW-0067">ATP-binding</keyword>
<comment type="subcellular location">
    <subcellularLocation>
        <location evidence="1">Nucleus</location>
    </subcellularLocation>
</comment>
<dbReference type="GO" id="GO:0005634">
    <property type="term" value="C:nucleus"/>
    <property type="evidence" value="ECO:0007669"/>
    <property type="project" value="UniProtKB-SubCell"/>
</dbReference>
<dbReference type="Proteomes" id="UP000050741">
    <property type="component" value="Unassembled WGS sequence"/>
</dbReference>
<dbReference type="PANTHER" id="PTHR10682:SF10">
    <property type="entry name" value="POLYNUCLEOTIDE ADENYLYLTRANSFERASE"/>
    <property type="match status" value="1"/>
</dbReference>
<keyword evidence="4" id="KW-0507">mRNA processing</keyword>
<feature type="domain" description="Poly(A) polymerase central" evidence="12">
    <location>
        <begin position="1269"/>
        <end position="1318"/>
    </location>
</feature>
<evidence type="ECO:0000256" key="7">
    <source>
        <dbReference type="ARBA" id="ARBA00022840"/>
    </source>
</evidence>
<evidence type="ECO:0000256" key="1">
    <source>
        <dbReference type="ARBA" id="ARBA00004123"/>
    </source>
</evidence>
<keyword evidence="8" id="KW-0539">Nucleus</keyword>
<feature type="chain" id="PRO_5008147555" description="polynucleotide adenylyltransferase" evidence="11">
    <location>
        <begin position="26"/>
        <end position="1470"/>
    </location>
</feature>
<dbReference type="Pfam" id="PF04928">
    <property type="entry name" value="PAP_central"/>
    <property type="match status" value="1"/>
</dbReference>
<evidence type="ECO:0000256" key="3">
    <source>
        <dbReference type="ARBA" id="ARBA00012388"/>
    </source>
</evidence>
<evidence type="ECO:0000313" key="14">
    <source>
        <dbReference type="WBParaSite" id="GPLIN_001167900"/>
    </source>
</evidence>
<evidence type="ECO:0000256" key="4">
    <source>
        <dbReference type="ARBA" id="ARBA00022664"/>
    </source>
</evidence>
<sequence>MNKMKITNVDNVLLIFLLLMRPSNSIKLSISKKEFDDFYSQLLNDDAAGDQKYFEKAKLRLEMAMFGHEIEETFKNINQMQLAECQKQIFEQKRRDFDELMGSIMEISYRDKCELWKFWNDLEYTIEKNQLKTVRMDNFYAIIRYQNPNGPFEVNCERVGRELSDKNGIIDGELEEKLKAFSADTKSAHFGAILFLLGARRDGEEAGSICGILREGSGIWEFSKYFGTKQLENESNFAYQLRMLRIINEPKKPILMGLDLIDEATLSEEYFRIVSDESITFVALIKSHSELREMLRFEWANDDVVRLQIKNYIKFLDNDSQEKLWEWAKFHLDVLAHYQWLKKHMKNLAKAKQELINNNLVALKNIYVNGKRANEMFGAKAEIVKMLVNGSIEAARADFSGPSGDPKQKEAQICYMNSFLSRMMGNGTLGEESESWRKYLKTRGSIEMKQEEGEGDDELNRGVPSSAESDQKWEKPNCEDSVLSSRVLNKLAKSPILEENFVKVLSALFKKFPQFLQFVGQSLKAIPTFETLEDNEKAAHYKNLLENGKFRDEKGTFSLRLLWERANLLRKEFGQKFHKEIFEANAHLVAVLRVVRVFAAGEFAHLRMICLMAKFVYFLEEMSEKRPDKEWHFLNSCFKMETPELWHLQQKHTANEHFKFFATFLANCPRTNEIAAILRENEPSLLNLRNILGKENMKKLWEIPQIRDKLLDRNFFNDKLRLLALYRQVIGGQSKCARMGARIGADISVWANWNFVRMSGDGNSSANGHLFGRVSLMPPGEETLLDDFWLFFRLSFSKCRNWAAQIGGTNGEEGEKQLAKLSVELNSLIPAIDQFIADGRKNKKLASDVSKYLNLWREREKAATAQIAFRSIESAPNECAGPIESVQKLHFANFSAFLNEQNAGPIKEAFDLLIAALTEKKKAQKNLSLALSLIGDQKFENVWTNLGENERKEILFRLLGPIRVGPTRFAHLTMAWRRMREQIEIDQMLYDKLLHPSSQIAFLLPTFPLYSQQLNFAQNKMAESKLTERFENYLTESFHANSVQKSDRETFEAEIKGALMEIKQMVDEWSRGRARLLISGSFLLGAHTIHSDIDLICAVPGKAIKGRDFFGDQPSICKSNRCFCSPTDAEDGGGAGANLSLFCRFCRHKKMTKSVAISVGRVPMIQIKFAQIPFDISFVSFLGLEILPPQIGNKFIALAMQKLDINNGEHKKTLRILSSYQSTVHIANLVMDGPTTGSGSWGEQLLTHNAKNSETEPPKNKNFTKNAKNFRLMLLALKLWAKNFHIYSNKYGFLNGVTITILAAKIILLFPGAPNSVPVQLESLAPEQLIWLNNIKTEKAMAVLTPAAFATQNAADLITNSTAQIIRMEMDEALTKIIALRMDTLDWALLLSNPTPFVDKFETFILINCMAEQSIGADEFCQFVDGRIRWQLFVDIDQSNGATAHLWPDLYSQNCEELSNKFISASFRQI</sequence>
<accession>A0A183CFM4</accession>
<name>A0A183CFM4_GLOPA</name>
<evidence type="ECO:0000259" key="12">
    <source>
        <dbReference type="Pfam" id="PF04928"/>
    </source>
</evidence>
<keyword evidence="13" id="KW-1185">Reference proteome</keyword>
<evidence type="ECO:0000256" key="9">
    <source>
        <dbReference type="ARBA" id="ARBA00048830"/>
    </source>
</evidence>
<evidence type="ECO:0000256" key="11">
    <source>
        <dbReference type="SAM" id="SignalP"/>
    </source>
</evidence>
<dbReference type="GO" id="GO:0005524">
    <property type="term" value="F:ATP binding"/>
    <property type="evidence" value="ECO:0007669"/>
    <property type="project" value="UniProtKB-KW"/>
</dbReference>
<dbReference type="WBParaSite" id="GPLIN_001167900">
    <property type="protein sequence ID" value="GPLIN_001167900"/>
    <property type="gene ID" value="GPLIN_001167900"/>
</dbReference>
<dbReference type="Gene3D" id="1.10.1410.10">
    <property type="match status" value="2"/>
</dbReference>
<reference evidence="14" key="3">
    <citation type="submission" date="2016-06" db="UniProtKB">
        <authorList>
            <consortium name="WormBaseParasite"/>
        </authorList>
    </citation>
    <scope>IDENTIFICATION</scope>
</reference>
<evidence type="ECO:0000313" key="13">
    <source>
        <dbReference type="Proteomes" id="UP000050741"/>
    </source>
</evidence>
<dbReference type="GO" id="GO:1990817">
    <property type="term" value="F:poly(A) RNA polymerase activity"/>
    <property type="evidence" value="ECO:0007669"/>
    <property type="project" value="UniProtKB-EC"/>
</dbReference>
<dbReference type="GO" id="GO:0006397">
    <property type="term" value="P:mRNA processing"/>
    <property type="evidence" value="ECO:0007669"/>
    <property type="project" value="UniProtKB-KW"/>
</dbReference>
<evidence type="ECO:0000256" key="8">
    <source>
        <dbReference type="ARBA" id="ARBA00023242"/>
    </source>
</evidence>
<proteinExistence type="inferred from homology"/>
<dbReference type="SUPFAM" id="SSF81631">
    <property type="entry name" value="PAP/OAS1 substrate-binding domain"/>
    <property type="match status" value="1"/>
</dbReference>
<dbReference type="InterPro" id="IPR043519">
    <property type="entry name" value="NT_sf"/>
</dbReference>